<dbReference type="AlphaFoldDB" id="A0A812QQ95"/>
<organism evidence="2 3">
    <name type="scientific">Symbiodinium natans</name>
    <dbReference type="NCBI Taxonomy" id="878477"/>
    <lineage>
        <taxon>Eukaryota</taxon>
        <taxon>Sar</taxon>
        <taxon>Alveolata</taxon>
        <taxon>Dinophyceae</taxon>
        <taxon>Suessiales</taxon>
        <taxon>Symbiodiniaceae</taxon>
        <taxon>Symbiodinium</taxon>
    </lineage>
</organism>
<feature type="region of interest" description="Disordered" evidence="1">
    <location>
        <begin position="150"/>
        <end position="175"/>
    </location>
</feature>
<dbReference type="Proteomes" id="UP000604046">
    <property type="component" value="Unassembled WGS sequence"/>
</dbReference>
<comment type="caution">
    <text evidence="2">The sequence shown here is derived from an EMBL/GenBank/DDBJ whole genome shotgun (WGS) entry which is preliminary data.</text>
</comment>
<protein>
    <submittedName>
        <fullName evidence="2">Uncharacterized protein</fullName>
    </submittedName>
</protein>
<evidence type="ECO:0000256" key="1">
    <source>
        <dbReference type="SAM" id="MobiDB-lite"/>
    </source>
</evidence>
<evidence type="ECO:0000313" key="2">
    <source>
        <dbReference type="EMBL" id="CAE7398047.1"/>
    </source>
</evidence>
<keyword evidence="3" id="KW-1185">Reference proteome</keyword>
<dbReference type="EMBL" id="CAJNDS010002259">
    <property type="protein sequence ID" value="CAE7398047.1"/>
    <property type="molecule type" value="Genomic_DNA"/>
</dbReference>
<reference evidence="2" key="1">
    <citation type="submission" date="2021-02" db="EMBL/GenBank/DDBJ databases">
        <authorList>
            <person name="Dougan E. K."/>
            <person name="Rhodes N."/>
            <person name="Thang M."/>
            <person name="Chan C."/>
        </authorList>
    </citation>
    <scope>NUCLEOTIDE SEQUENCE</scope>
</reference>
<accession>A0A812QQ95</accession>
<proteinExistence type="predicted"/>
<gene>
    <name evidence="2" type="ORF">SNAT2548_LOCUS21674</name>
</gene>
<evidence type="ECO:0000313" key="3">
    <source>
        <dbReference type="Proteomes" id="UP000604046"/>
    </source>
</evidence>
<name>A0A812QQ95_9DINO</name>
<sequence length="480" mass="51759">MSIASCCMSTSWTLPATGLEVVRQLPKELVDDEKPDHHVSCKATGLGMVPVAARNVGDAEDANRQFQGSELNDADCISRSNKAAADLNADDDEAGAARSHELRVAIAPLAPGGIVNGPSGLRVSMRVWVAGVARGRWMGKQAFRHFEQIGSTAMSRRSSRKQADTSASAREPAGPSAKCLHSEIFLSIRSNDHQSLFVLVPLPKTSLFRHQDCPAMFGLAILSKGEPERVQPWLDVTNKLQATWYVGRGEKSQYVDAGLKKRRVRESSWAEACNAAIDNAPSPGYAVIVAADVRKWFALPTDPAAWGSTCGVEMALEQVVARVIAAMRKSGAMLGGVYPNEYRQRAMQQSTHSFFAPCLAAVRCARISCLLQGVDGFVRLKCEVFLAPSGRASRSAVAHKPDSQPRGLQIHPNSNFGGTLGVAVQRCSGISAKAHPGSVGRCFDASYSAGTPRESGRGGWPMTQEPNYQHRQEKARCCCR</sequence>